<dbReference type="PANTHER" id="PTHR43528">
    <property type="entry name" value="ALPHA-KETOGLUTARATE PERMEASE"/>
    <property type="match status" value="1"/>
</dbReference>
<proteinExistence type="inferred from homology"/>
<feature type="transmembrane region" description="Helical" evidence="12">
    <location>
        <begin position="324"/>
        <end position="342"/>
    </location>
</feature>
<dbReference type="InterPro" id="IPR011701">
    <property type="entry name" value="MFS"/>
</dbReference>
<comment type="caution">
    <text evidence="14">The sequence shown here is derived from an EMBL/GenBank/DDBJ whole genome shotgun (WGS) entry which is preliminary data.</text>
</comment>
<dbReference type="EMBL" id="JABEND010000004">
    <property type="protein sequence ID" value="NNG35807.1"/>
    <property type="molecule type" value="Genomic_DNA"/>
</dbReference>
<dbReference type="PANTHER" id="PTHR43528:SF1">
    <property type="entry name" value="ALPHA-KETOGLUTARATE PERMEASE"/>
    <property type="match status" value="1"/>
</dbReference>
<feature type="transmembrane region" description="Helical" evidence="12">
    <location>
        <begin position="348"/>
        <end position="368"/>
    </location>
</feature>
<sequence length="461" mass="50564">MTKLSDGTGREPSSGPVDPLEGTSLAKRIRMVVAASSGNLVEWFDYYIYAAFSSYFASQFFPKGNQTSQFLDSAAVFLVGFLARPVGGYVFGRLADRMGRKRAMVISVSLACLGSLIFACLPSYGHGSYSVGGLAPVLMMLTRLLQGFAVGGEYGTAATYMTEIAPRERRGLFSSFQYVTLIGGQLLASLVATILQLFLSEQQLTDWGWRIPFLIGAMAAVVSFFLRRGLAETTTKADRSQAVSGTFRGVLAYPRSFWVVLGLTCAGSLIFYAFTTYSKTYMINTTGISKQSATTVTTICLAIFMCIQPLFGMLSDRIGRRTSLMAFYLLMAIVTIPAYELMKNTRSIFGLICILTVVFCVMSLYTSVAGVAKAEMFPPAVRAMGVGFTYAIGNSLFGGSAEYVALWFKKIGHQGLFGWYVVVLSVVGLVAAYYMWDNRKRNYLDHHHDDVRELIGSGRRR</sequence>
<evidence type="ECO:0000256" key="1">
    <source>
        <dbReference type="ARBA" id="ARBA00004651"/>
    </source>
</evidence>
<dbReference type="FunFam" id="1.20.1250.20:FF:000001">
    <property type="entry name" value="Dicarboxylate MFS transporter"/>
    <property type="match status" value="1"/>
</dbReference>
<dbReference type="InterPro" id="IPR036259">
    <property type="entry name" value="MFS_trans_sf"/>
</dbReference>
<feature type="transmembrane region" description="Helical" evidence="12">
    <location>
        <begin position="294"/>
        <end position="312"/>
    </location>
</feature>
<evidence type="ECO:0000256" key="10">
    <source>
        <dbReference type="ARBA" id="ARBA00039918"/>
    </source>
</evidence>
<gene>
    <name evidence="14" type="ORF">HKD39_08810</name>
</gene>
<keyword evidence="8 12" id="KW-0472">Membrane</keyword>
<evidence type="ECO:0000256" key="4">
    <source>
        <dbReference type="ARBA" id="ARBA00022475"/>
    </source>
</evidence>
<evidence type="ECO:0000256" key="2">
    <source>
        <dbReference type="ARBA" id="ARBA00008240"/>
    </source>
</evidence>
<dbReference type="AlphaFoldDB" id="A0A849A6Z3"/>
<feature type="transmembrane region" description="Helical" evidence="12">
    <location>
        <begin position="380"/>
        <end position="397"/>
    </location>
</feature>
<dbReference type="Pfam" id="PF00083">
    <property type="entry name" value="Sugar_tr"/>
    <property type="match status" value="1"/>
</dbReference>
<comment type="similarity">
    <text evidence="2">Belongs to the major facilitator superfamily. Metabolite:H+ Symporter (MHS) family (TC 2.A.1.6) family.</text>
</comment>
<dbReference type="InterPro" id="IPR005829">
    <property type="entry name" value="Sugar_transporter_CS"/>
</dbReference>
<dbReference type="Pfam" id="PF07690">
    <property type="entry name" value="MFS_1"/>
    <property type="match status" value="1"/>
</dbReference>
<keyword evidence="5 12" id="KW-0812">Transmembrane</keyword>
<evidence type="ECO:0000256" key="5">
    <source>
        <dbReference type="ARBA" id="ARBA00022692"/>
    </source>
</evidence>
<evidence type="ECO:0000256" key="7">
    <source>
        <dbReference type="ARBA" id="ARBA00022989"/>
    </source>
</evidence>
<reference evidence="14 15" key="1">
    <citation type="submission" date="2020-05" db="EMBL/GenBank/DDBJ databases">
        <title>Nakamurella sp. DB0629 isolated from air conditioner.</title>
        <authorList>
            <person name="Kim D.H."/>
            <person name="Kim D.-U."/>
        </authorList>
    </citation>
    <scope>NUCLEOTIDE SEQUENCE [LARGE SCALE GENOMIC DNA]</scope>
    <source>
        <strain evidence="14 15">DB0629</strain>
    </source>
</reference>
<keyword evidence="7 12" id="KW-1133">Transmembrane helix</keyword>
<evidence type="ECO:0000256" key="9">
    <source>
        <dbReference type="ARBA" id="ARBA00037295"/>
    </source>
</evidence>
<feature type="transmembrane region" description="Helical" evidence="12">
    <location>
        <begin position="70"/>
        <end position="91"/>
    </location>
</feature>
<evidence type="ECO:0000256" key="6">
    <source>
        <dbReference type="ARBA" id="ARBA00022847"/>
    </source>
</evidence>
<evidence type="ECO:0000256" key="11">
    <source>
        <dbReference type="SAM" id="MobiDB-lite"/>
    </source>
</evidence>
<keyword evidence="4" id="KW-1003">Cell membrane</keyword>
<feature type="transmembrane region" description="Helical" evidence="12">
    <location>
        <begin position="131"/>
        <end position="151"/>
    </location>
</feature>
<feature type="transmembrane region" description="Helical" evidence="12">
    <location>
        <begin position="172"/>
        <end position="195"/>
    </location>
</feature>
<feature type="transmembrane region" description="Helical" evidence="12">
    <location>
        <begin position="257"/>
        <end position="274"/>
    </location>
</feature>
<feature type="domain" description="Major facilitator superfamily (MFS) profile" evidence="13">
    <location>
        <begin position="31"/>
        <end position="440"/>
    </location>
</feature>
<accession>A0A849A6Z3</accession>
<feature type="transmembrane region" description="Helical" evidence="12">
    <location>
        <begin position="103"/>
        <end position="125"/>
    </location>
</feature>
<dbReference type="GO" id="GO:0005886">
    <property type="term" value="C:plasma membrane"/>
    <property type="evidence" value="ECO:0007669"/>
    <property type="project" value="UniProtKB-SubCell"/>
</dbReference>
<name>A0A849A6Z3_9ACTN</name>
<evidence type="ECO:0000313" key="14">
    <source>
        <dbReference type="EMBL" id="NNG35807.1"/>
    </source>
</evidence>
<dbReference type="InterPro" id="IPR005828">
    <property type="entry name" value="MFS_sugar_transport-like"/>
</dbReference>
<comment type="function">
    <text evidence="9">May be a proton symporter involved in the uptake of osmolytes such as proline and glycine betaine.</text>
</comment>
<evidence type="ECO:0000256" key="3">
    <source>
        <dbReference type="ARBA" id="ARBA00022448"/>
    </source>
</evidence>
<keyword evidence="3" id="KW-0813">Transport</keyword>
<dbReference type="Gene3D" id="1.20.1250.20">
    <property type="entry name" value="MFS general substrate transporter like domains"/>
    <property type="match status" value="1"/>
</dbReference>
<keyword evidence="6" id="KW-0769">Symport</keyword>
<keyword evidence="15" id="KW-1185">Reference proteome</keyword>
<dbReference type="GO" id="GO:0015293">
    <property type="term" value="F:symporter activity"/>
    <property type="evidence" value="ECO:0007669"/>
    <property type="project" value="UniProtKB-KW"/>
</dbReference>
<dbReference type="CDD" id="cd17367">
    <property type="entry name" value="MFS_KgtP"/>
    <property type="match status" value="1"/>
</dbReference>
<dbReference type="InterPro" id="IPR051084">
    <property type="entry name" value="H+-coupled_symporters"/>
</dbReference>
<dbReference type="PROSITE" id="PS00217">
    <property type="entry name" value="SUGAR_TRANSPORT_2"/>
    <property type="match status" value="1"/>
</dbReference>
<feature type="transmembrane region" description="Helical" evidence="12">
    <location>
        <begin position="207"/>
        <end position="226"/>
    </location>
</feature>
<feature type="transmembrane region" description="Helical" evidence="12">
    <location>
        <begin position="417"/>
        <end position="436"/>
    </location>
</feature>
<dbReference type="Proteomes" id="UP000562984">
    <property type="component" value="Unassembled WGS sequence"/>
</dbReference>
<feature type="region of interest" description="Disordered" evidence="11">
    <location>
        <begin position="1"/>
        <end position="21"/>
    </location>
</feature>
<organism evidence="14 15">
    <name type="scientific">Nakamurella aerolata</name>
    <dbReference type="NCBI Taxonomy" id="1656892"/>
    <lineage>
        <taxon>Bacteria</taxon>
        <taxon>Bacillati</taxon>
        <taxon>Actinomycetota</taxon>
        <taxon>Actinomycetes</taxon>
        <taxon>Nakamurellales</taxon>
        <taxon>Nakamurellaceae</taxon>
        <taxon>Nakamurella</taxon>
    </lineage>
</organism>
<dbReference type="InterPro" id="IPR020846">
    <property type="entry name" value="MFS_dom"/>
</dbReference>
<evidence type="ECO:0000313" key="15">
    <source>
        <dbReference type="Proteomes" id="UP000562984"/>
    </source>
</evidence>
<protein>
    <recommendedName>
        <fullName evidence="10">Putative proline/betaine transporter</fullName>
    </recommendedName>
</protein>
<dbReference type="PROSITE" id="PS50850">
    <property type="entry name" value="MFS"/>
    <property type="match status" value="1"/>
</dbReference>
<evidence type="ECO:0000256" key="12">
    <source>
        <dbReference type="SAM" id="Phobius"/>
    </source>
</evidence>
<evidence type="ECO:0000259" key="13">
    <source>
        <dbReference type="PROSITE" id="PS50850"/>
    </source>
</evidence>
<comment type="subcellular location">
    <subcellularLocation>
        <location evidence="1">Cell membrane</location>
        <topology evidence="1">Multi-pass membrane protein</topology>
    </subcellularLocation>
</comment>
<dbReference type="SUPFAM" id="SSF103473">
    <property type="entry name" value="MFS general substrate transporter"/>
    <property type="match status" value="1"/>
</dbReference>
<evidence type="ECO:0000256" key="8">
    <source>
        <dbReference type="ARBA" id="ARBA00023136"/>
    </source>
</evidence>